<feature type="transmembrane region" description="Helical" evidence="8">
    <location>
        <begin position="100"/>
        <end position="121"/>
    </location>
</feature>
<evidence type="ECO:0000256" key="7">
    <source>
        <dbReference type="ARBA" id="ARBA00023136"/>
    </source>
</evidence>
<feature type="transmembrane region" description="Helical" evidence="8">
    <location>
        <begin position="64"/>
        <end position="88"/>
    </location>
</feature>
<comment type="subcellular location">
    <subcellularLocation>
        <location evidence="1">Cell membrane</location>
        <topology evidence="1">Multi-pass membrane protein</topology>
    </subcellularLocation>
</comment>
<evidence type="ECO:0000256" key="3">
    <source>
        <dbReference type="ARBA" id="ARBA00022475"/>
    </source>
</evidence>
<dbReference type="Pfam" id="PF02535">
    <property type="entry name" value="Zip"/>
    <property type="match status" value="1"/>
</dbReference>
<keyword evidence="4 8" id="KW-0812">Transmembrane</keyword>
<evidence type="ECO:0000313" key="9">
    <source>
        <dbReference type="EMBL" id="CAH0197201.1"/>
    </source>
</evidence>
<evidence type="ECO:0000313" key="10">
    <source>
        <dbReference type="Proteomes" id="UP000789326"/>
    </source>
</evidence>
<reference evidence="9" key="1">
    <citation type="submission" date="2021-11" db="EMBL/GenBank/DDBJ databases">
        <authorList>
            <person name="Bulgarelli D."/>
        </authorList>
    </citation>
    <scope>NUCLEOTIDE SEQUENCE</scope>
    <source>
        <strain evidence="9">Bi133</strain>
    </source>
</reference>
<evidence type="ECO:0000256" key="4">
    <source>
        <dbReference type="ARBA" id="ARBA00022692"/>
    </source>
</evidence>
<dbReference type="AlphaFoldDB" id="A0A9W4KUH3"/>
<feature type="transmembrane region" description="Helical" evidence="8">
    <location>
        <begin position="7"/>
        <end position="32"/>
    </location>
</feature>
<feature type="transmembrane region" description="Helical" evidence="8">
    <location>
        <begin position="38"/>
        <end position="57"/>
    </location>
</feature>
<organism evidence="9 10">
    <name type="scientific">Peribacillus simplex</name>
    <dbReference type="NCBI Taxonomy" id="1478"/>
    <lineage>
        <taxon>Bacteria</taxon>
        <taxon>Bacillati</taxon>
        <taxon>Bacillota</taxon>
        <taxon>Bacilli</taxon>
        <taxon>Bacillales</taxon>
        <taxon>Bacillaceae</taxon>
        <taxon>Peribacillus</taxon>
    </lineage>
</organism>
<feature type="transmembrane region" description="Helical" evidence="8">
    <location>
        <begin position="161"/>
        <end position="181"/>
    </location>
</feature>
<evidence type="ECO:0000256" key="8">
    <source>
        <dbReference type="SAM" id="Phobius"/>
    </source>
</evidence>
<comment type="caution">
    <text evidence="9">The sequence shown here is derived from an EMBL/GenBank/DDBJ whole genome shotgun (WGS) entry which is preliminary data.</text>
</comment>
<evidence type="ECO:0000256" key="1">
    <source>
        <dbReference type="ARBA" id="ARBA00004651"/>
    </source>
</evidence>
<keyword evidence="7 8" id="KW-0472">Membrane</keyword>
<dbReference type="GO" id="GO:0005886">
    <property type="term" value="C:plasma membrane"/>
    <property type="evidence" value="ECO:0007669"/>
    <property type="project" value="UniProtKB-SubCell"/>
</dbReference>
<keyword evidence="6 8" id="KW-1133">Transmembrane helix</keyword>
<dbReference type="PANTHER" id="PTHR11040:SF211">
    <property type="entry name" value="ZINC TRANSPORTER ZIP11"/>
    <property type="match status" value="1"/>
</dbReference>
<keyword evidence="3" id="KW-1003">Cell membrane</keyword>
<accession>A0A9W4KUH3</accession>
<gene>
    <name evidence="9" type="ORF">SRABI133_01830</name>
</gene>
<dbReference type="Proteomes" id="UP000789326">
    <property type="component" value="Unassembled WGS sequence"/>
</dbReference>
<dbReference type="PANTHER" id="PTHR11040">
    <property type="entry name" value="ZINC/IRON TRANSPORTER"/>
    <property type="match status" value="1"/>
</dbReference>
<sequence>MIEEIKLSILVTLLIFGAMFLGGISIRLMFLILNKNSLYLQILCGGLLTGMFAFEILPEAFSHFHVIGIFTGISIGILIMLMMEVFLHNNSYLHTKNQDTIYLLLIALIFHSIPSGVTFGLSLQSGQMINYGLLAAFILHHFPEGMIIMASITYIKEKNKFFTILCFTLSIVLGVNIFMGLNIRVDSIKWNTLMMGMTIGTMGYVTFYELLWKKSKSLQKGKVAFIVLLGIVGIHYLLRFLPSHQ</sequence>
<dbReference type="GO" id="GO:0005385">
    <property type="term" value="F:zinc ion transmembrane transporter activity"/>
    <property type="evidence" value="ECO:0007669"/>
    <property type="project" value="TreeGrafter"/>
</dbReference>
<evidence type="ECO:0000256" key="5">
    <source>
        <dbReference type="ARBA" id="ARBA00022833"/>
    </source>
</evidence>
<dbReference type="InterPro" id="IPR003689">
    <property type="entry name" value="ZIP"/>
</dbReference>
<proteinExistence type="inferred from homology"/>
<name>A0A9W4KUH3_9BACI</name>
<evidence type="ECO:0000256" key="2">
    <source>
        <dbReference type="ARBA" id="ARBA00006939"/>
    </source>
</evidence>
<feature type="transmembrane region" description="Helical" evidence="8">
    <location>
        <begin position="193"/>
        <end position="211"/>
    </location>
</feature>
<dbReference type="EMBL" id="CAKKMG010000018">
    <property type="protein sequence ID" value="CAH0197201.1"/>
    <property type="molecule type" value="Genomic_DNA"/>
</dbReference>
<evidence type="ECO:0008006" key="11">
    <source>
        <dbReference type="Google" id="ProtNLM"/>
    </source>
</evidence>
<evidence type="ECO:0000256" key="6">
    <source>
        <dbReference type="ARBA" id="ARBA00022989"/>
    </source>
</evidence>
<feature type="transmembrane region" description="Helical" evidence="8">
    <location>
        <begin position="223"/>
        <end position="241"/>
    </location>
</feature>
<keyword evidence="5" id="KW-0862">Zinc</keyword>
<comment type="similarity">
    <text evidence="2">Belongs to the ZIP transporter (TC 2.A.5) family.</text>
</comment>
<protein>
    <recommendedName>
        <fullName evidence="11">Zinc transporter, ZIP family</fullName>
    </recommendedName>
</protein>
<dbReference type="RefSeq" id="WP_230301640.1">
    <property type="nucleotide sequence ID" value="NZ_CAKKMG010000018.1"/>
</dbReference>